<proteinExistence type="inferred from homology"/>
<accession>A0A9D0YZ26</accession>
<dbReference type="Pfam" id="PF00106">
    <property type="entry name" value="adh_short"/>
    <property type="match status" value="1"/>
</dbReference>
<organism evidence="3 4">
    <name type="scientific">Candidatus Faecenecus gallistercoris</name>
    <dbReference type="NCBI Taxonomy" id="2840793"/>
    <lineage>
        <taxon>Bacteria</taxon>
        <taxon>Bacillati</taxon>
        <taxon>Bacillota</taxon>
        <taxon>Bacillota incertae sedis</taxon>
        <taxon>Candidatus Faecenecus</taxon>
    </lineage>
</organism>
<dbReference type="AlphaFoldDB" id="A0A9D0YZ26"/>
<reference evidence="3" key="2">
    <citation type="journal article" date="2021" name="PeerJ">
        <title>Extensive microbial diversity within the chicken gut microbiome revealed by metagenomics and culture.</title>
        <authorList>
            <person name="Gilroy R."/>
            <person name="Ravi A."/>
            <person name="Getino M."/>
            <person name="Pursley I."/>
            <person name="Horton D.L."/>
            <person name="Alikhan N.F."/>
            <person name="Baker D."/>
            <person name="Gharbi K."/>
            <person name="Hall N."/>
            <person name="Watson M."/>
            <person name="Adriaenssens E.M."/>
            <person name="Foster-Nyarko E."/>
            <person name="Jarju S."/>
            <person name="Secka A."/>
            <person name="Antonio M."/>
            <person name="Oren A."/>
            <person name="Chaudhuri R.R."/>
            <person name="La Ragione R."/>
            <person name="Hildebrand F."/>
            <person name="Pallen M.J."/>
        </authorList>
    </citation>
    <scope>NUCLEOTIDE SEQUENCE</scope>
    <source>
        <strain evidence="3">CHK165-10780</strain>
    </source>
</reference>
<evidence type="ECO:0000256" key="2">
    <source>
        <dbReference type="ARBA" id="ARBA00023002"/>
    </source>
</evidence>
<gene>
    <name evidence="3" type="ORF">IAC85_02395</name>
</gene>
<dbReference type="Gene3D" id="3.40.50.720">
    <property type="entry name" value="NAD(P)-binding Rossmann-like Domain"/>
    <property type="match status" value="1"/>
</dbReference>
<comment type="similarity">
    <text evidence="1">Belongs to the short-chain dehydrogenases/reductases (SDR) family.</text>
</comment>
<dbReference type="EMBL" id="DVFU01000049">
    <property type="protein sequence ID" value="HIQ64568.1"/>
    <property type="molecule type" value="Genomic_DNA"/>
</dbReference>
<reference evidence="3" key="1">
    <citation type="submission" date="2020-10" db="EMBL/GenBank/DDBJ databases">
        <authorList>
            <person name="Gilroy R."/>
        </authorList>
    </citation>
    <scope>NUCLEOTIDE SEQUENCE</scope>
    <source>
        <strain evidence="3">CHK165-10780</strain>
    </source>
</reference>
<evidence type="ECO:0000256" key="1">
    <source>
        <dbReference type="ARBA" id="ARBA00006484"/>
    </source>
</evidence>
<dbReference type="Pfam" id="PF13561">
    <property type="entry name" value="adh_short_C2"/>
    <property type="match status" value="1"/>
</dbReference>
<keyword evidence="2" id="KW-0560">Oxidoreductase</keyword>
<dbReference type="PANTHER" id="PTHR42760:SF133">
    <property type="entry name" value="3-OXOACYL-[ACYL-CARRIER-PROTEIN] REDUCTASE"/>
    <property type="match status" value="1"/>
</dbReference>
<comment type="caution">
    <text evidence="3">The sequence shown here is derived from an EMBL/GenBank/DDBJ whole genome shotgun (WGS) entry which is preliminary data.</text>
</comment>
<dbReference type="InterPro" id="IPR002347">
    <property type="entry name" value="SDR_fam"/>
</dbReference>
<dbReference type="GO" id="GO:0016616">
    <property type="term" value="F:oxidoreductase activity, acting on the CH-OH group of donors, NAD or NADP as acceptor"/>
    <property type="evidence" value="ECO:0007669"/>
    <property type="project" value="TreeGrafter"/>
</dbReference>
<dbReference type="InterPro" id="IPR036291">
    <property type="entry name" value="NAD(P)-bd_dom_sf"/>
</dbReference>
<dbReference type="PRINTS" id="PR00081">
    <property type="entry name" value="GDHRDH"/>
</dbReference>
<evidence type="ECO:0000313" key="4">
    <source>
        <dbReference type="Proteomes" id="UP000886725"/>
    </source>
</evidence>
<dbReference type="GO" id="GO:0048038">
    <property type="term" value="F:quinone binding"/>
    <property type="evidence" value="ECO:0007669"/>
    <property type="project" value="TreeGrafter"/>
</dbReference>
<dbReference type="Proteomes" id="UP000886725">
    <property type="component" value="Unassembled WGS sequence"/>
</dbReference>
<evidence type="ECO:0000313" key="3">
    <source>
        <dbReference type="EMBL" id="HIQ64568.1"/>
    </source>
</evidence>
<name>A0A9D0YZ26_9FIRM</name>
<dbReference type="PANTHER" id="PTHR42760">
    <property type="entry name" value="SHORT-CHAIN DEHYDROGENASES/REDUCTASES FAMILY MEMBER"/>
    <property type="match status" value="1"/>
</dbReference>
<dbReference type="SUPFAM" id="SSF51735">
    <property type="entry name" value="NAD(P)-binding Rossmann-fold domains"/>
    <property type="match status" value="1"/>
</dbReference>
<sequence length="294" mass="32501">MDFKKLFGYEGKTVVITGAASGMSRSATELLLELGAEVYAIDKNPIDLPVKKAYQADLSDKDAIDAIVKDLPGKIDALFLCHGIAGFKGRELLVQKVNFYSQKYMTEQLLDRISDHGSVTYIASVGGFGWEQVYPKAVELINLPTWEDAMKWYDEHPKEIESSYVFAKQCLLSYVTYKCMSQDFIGRKIRINAINPGDTTTGLTDDFNKSTSPTGNAEEGAAMISNIFLKSWNGYAAEPIDMAGPMVVVGSNICSYMSGQLIYVDYGLTSNWKSQALLASQNKTIEELSHESQN</sequence>
<dbReference type="GO" id="GO:0006633">
    <property type="term" value="P:fatty acid biosynthetic process"/>
    <property type="evidence" value="ECO:0007669"/>
    <property type="project" value="TreeGrafter"/>
</dbReference>
<protein>
    <submittedName>
        <fullName evidence="3">SDR family oxidoreductase</fullName>
    </submittedName>
</protein>